<dbReference type="InterPro" id="IPR032179">
    <property type="entry name" value="Cry22Aa_Ig-like"/>
</dbReference>
<dbReference type="EMBL" id="AZDZ01000011">
    <property type="protein sequence ID" value="KRK79626.1"/>
    <property type="molecule type" value="Genomic_DNA"/>
</dbReference>
<feature type="domain" description="Pesticidal crystal protein Cry22Aa Ig-like" evidence="2">
    <location>
        <begin position="248"/>
        <end position="317"/>
    </location>
</feature>
<dbReference type="STRING" id="1423775.FD03_GL000325"/>
<comment type="caution">
    <text evidence="3">The sequence shown here is derived from an EMBL/GenBank/DDBJ whole genome shotgun (WGS) entry which is preliminary data.</text>
</comment>
<gene>
    <name evidence="3" type="ORF">FD03_GL000325</name>
</gene>
<feature type="domain" description="S-layer protein C-terminal" evidence="1">
    <location>
        <begin position="420"/>
        <end position="459"/>
    </location>
</feature>
<evidence type="ECO:0000259" key="1">
    <source>
        <dbReference type="Pfam" id="PF03217"/>
    </source>
</evidence>
<protein>
    <recommendedName>
        <fullName evidence="5">Pesticidal crystal protein Cry22Aa Ig-like domain-containing protein</fullName>
    </recommendedName>
</protein>
<dbReference type="RefSeq" id="WP_025024822.1">
    <property type="nucleotide sequence ID" value="NZ_AZDZ01000011.1"/>
</dbReference>
<evidence type="ECO:0000313" key="3">
    <source>
        <dbReference type="EMBL" id="KRK79626.1"/>
    </source>
</evidence>
<dbReference type="Pfam" id="PF16403">
    <property type="entry name" value="Bact_surface_Ig-like"/>
    <property type="match status" value="1"/>
</dbReference>
<evidence type="ECO:0008006" key="5">
    <source>
        <dbReference type="Google" id="ProtNLM"/>
    </source>
</evidence>
<dbReference type="AlphaFoldDB" id="A0A0R1KHZ5"/>
<dbReference type="Proteomes" id="UP000051248">
    <property type="component" value="Unassembled WGS sequence"/>
</dbReference>
<accession>A0A0R1KHZ5</accession>
<dbReference type="PATRIC" id="fig|1423775.4.peg.330"/>
<name>A0A0R1KHZ5_9LACO</name>
<dbReference type="OrthoDB" id="2323218at2"/>
<dbReference type="InterPro" id="IPR024968">
    <property type="entry name" value="SlpA_C_lactobacillus"/>
</dbReference>
<keyword evidence="4" id="KW-1185">Reference proteome</keyword>
<organism evidence="3 4">
    <name type="scientific">Companilactobacillus nodensis DSM 19682 = JCM 14932 = NBRC 107160</name>
    <dbReference type="NCBI Taxonomy" id="1423775"/>
    <lineage>
        <taxon>Bacteria</taxon>
        <taxon>Bacillati</taxon>
        <taxon>Bacillota</taxon>
        <taxon>Bacilli</taxon>
        <taxon>Lactobacillales</taxon>
        <taxon>Lactobacillaceae</taxon>
        <taxon>Companilactobacillus</taxon>
    </lineage>
</organism>
<feature type="domain" description="S-layer protein C-terminal" evidence="1">
    <location>
        <begin position="476"/>
        <end position="519"/>
    </location>
</feature>
<dbReference type="PROSITE" id="PS51450">
    <property type="entry name" value="LRR"/>
    <property type="match status" value="1"/>
</dbReference>
<dbReference type="Gene3D" id="3.80.10.10">
    <property type="entry name" value="Ribonuclease Inhibitor"/>
    <property type="match status" value="1"/>
</dbReference>
<evidence type="ECO:0000313" key="4">
    <source>
        <dbReference type="Proteomes" id="UP000051248"/>
    </source>
</evidence>
<dbReference type="InterPro" id="IPR013783">
    <property type="entry name" value="Ig-like_fold"/>
</dbReference>
<dbReference type="InterPro" id="IPR001611">
    <property type="entry name" value="Leu-rich_rpt"/>
</dbReference>
<dbReference type="InterPro" id="IPR032675">
    <property type="entry name" value="LRR_dom_sf"/>
</dbReference>
<dbReference type="Pfam" id="PF03217">
    <property type="entry name" value="SlpA"/>
    <property type="match status" value="3"/>
</dbReference>
<proteinExistence type="predicted"/>
<sequence length="528" mass="58724">MSKRKIVLVATGLCAGMLVTSGIVNVPVISGTVRSEKVKAATGNKNIDIPDPKLHEALDEHFKDLDGDWTMDDLNKPTRSMNLEGYGITDLTGLEDIKVEFLYLDYNDITSIGPLLSASINQLNIGDNRISNFDEFHNLKVDLVYSSRQRVDLGTKVFTSSNLSLDLNEQFGSKKNMVNIYSIRIDDGDDLLPGEYNFSEDRILDIGSVENNKGKVRMNFKLENTFGPNDYSHPRGGIVMDYIIDTSIRINTYDTITITEGDGFDEMRGIKEFTDANGNVVEVDPSLVNIEGSVNINKAGTYPLTYTIKDNPGEGKTTVIVKEKPGTGGNSNIEDIDSKNVMTDKKEIDTYNENGKKVGTKDLLGVTNFKVTKMNTIDGTKYYQISTNEWIKESDVNEFHSNPVVIQTHHNTHTTLSTLSGNTVTNRALAANSNWYASGHVFIDGEKYYRVATNEWIHVDHGVEYEKISGVVTAKETAQLYSSKGKKTHRALMKNSKFVTDKVGTINGQTMYRVASDEWVPEELVSLN</sequence>
<feature type="domain" description="S-layer protein C-terminal" evidence="1">
    <location>
        <begin position="349"/>
        <end position="392"/>
    </location>
</feature>
<reference evidence="3 4" key="1">
    <citation type="journal article" date="2015" name="Genome Announc.">
        <title>Expanding the biotechnology potential of lactobacilli through comparative genomics of 213 strains and associated genera.</title>
        <authorList>
            <person name="Sun Z."/>
            <person name="Harris H.M."/>
            <person name="McCann A."/>
            <person name="Guo C."/>
            <person name="Argimon S."/>
            <person name="Zhang W."/>
            <person name="Yang X."/>
            <person name="Jeffery I.B."/>
            <person name="Cooney J.C."/>
            <person name="Kagawa T.F."/>
            <person name="Liu W."/>
            <person name="Song Y."/>
            <person name="Salvetti E."/>
            <person name="Wrobel A."/>
            <person name="Rasinkangas P."/>
            <person name="Parkhill J."/>
            <person name="Rea M.C."/>
            <person name="O'Sullivan O."/>
            <person name="Ritari J."/>
            <person name="Douillard F.P."/>
            <person name="Paul Ross R."/>
            <person name="Yang R."/>
            <person name="Briner A.E."/>
            <person name="Felis G.E."/>
            <person name="de Vos W.M."/>
            <person name="Barrangou R."/>
            <person name="Klaenhammer T.R."/>
            <person name="Caufield P.W."/>
            <person name="Cui Y."/>
            <person name="Zhang H."/>
            <person name="O'Toole P.W."/>
        </authorList>
    </citation>
    <scope>NUCLEOTIDE SEQUENCE [LARGE SCALE GENOMIC DNA]</scope>
    <source>
        <strain evidence="3 4">DSM 19682</strain>
    </source>
</reference>
<dbReference type="SUPFAM" id="SSF52058">
    <property type="entry name" value="L domain-like"/>
    <property type="match status" value="1"/>
</dbReference>
<dbReference type="Gene3D" id="2.60.40.10">
    <property type="entry name" value="Immunoglobulins"/>
    <property type="match status" value="1"/>
</dbReference>
<evidence type="ECO:0000259" key="2">
    <source>
        <dbReference type="Pfam" id="PF16403"/>
    </source>
</evidence>